<evidence type="ECO:0000313" key="4">
    <source>
        <dbReference type="EMBL" id="MBB4098640.1"/>
    </source>
</evidence>
<evidence type="ECO:0000313" key="5">
    <source>
        <dbReference type="Proteomes" id="UP000557392"/>
    </source>
</evidence>
<evidence type="ECO:0000259" key="3">
    <source>
        <dbReference type="Pfam" id="PF01494"/>
    </source>
</evidence>
<dbReference type="Gene3D" id="3.50.50.60">
    <property type="entry name" value="FAD/NAD(P)-binding domain"/>
    <property type="match status" value="1"/>
</dbReference>
<dbReference type="Proteomes" id="UP000557392">
    <property type="component" value="Unassembled WGS sequence"/>
</dbReference>
<dbReference type="InterPro" id="IPR050493">
    <property type="entry name" value="FAD-dep_Monooxygenase_BioMet"/>
</dbReference>
<dbReference type="PRINTS" id="PR00420">
    <property type="entry name" value="RNGMNOXGNASE"/>
</dbReference>
<dbReference type="InterPro" id="IPR002938">
    <property type="entry name" value="FAD-bd"/>
</dbReference>
<dbReference type="Pfam" id="PF01494">
    <property type="entry name" value="FAD_binding_3"/>
    <property type="match status" value="2"/>
</dbReference>
<feature type="domain" description="FAD-binding" evidence="3">
    <location>
        <begin position="265"/>
        <end position="323"/>
    </location>
</feature>
<protein>
    <submittedName>
        <fullName evidence="4">2-polyprenyl-6-methoxyphenol hydroxylase-like FAD-dependent oxidoreductase</fullName>
    </submittedName>
</protein>
<dbReference type="AlphaFoldDB" id="A0A7W6JSE6"/>
<evidence type="ECO:0000256" key="1">
    <source>
        <dbReference type="ARBA" id="ARBA00023002"/>
    </source>
</evidence>
<dbReference type="EMBL" id="JACIEH010000002">
    <property type="protein sequence ID" value="MBB4098640.1"/>
    <property type="molecule type" value="Genomic_DNA"/>
</dbReference>
<organism evidence="4 5">
    <name type="scientific">Sphingomonas kyeonggiensis</name>
    <dbReference type="NCBI Taxonomy" id="1268553"/>
    <lineage>
        <taxon>Bacteria</taxon>
        <taxon>Pseudomonadati</taxon>
        <taxon>Pseudomonadota</taxon>
        <taxon>Alphaproteobacteria</taxon>
        <taxon>Sphingomonadales</taxon>
        <taxon>Sphingomonadaceae</taxon>
        <taxon>Sphingomonas</taxon>
    </lineage>
</organism>
<feature type="domain" description="FAD-binding" evidence="3">
    <location>
        <begin position="5"/>
        <end position="163"/>
    </location>
</feature>
<keyword evidence="5" id="KW-1185">Reference proteome</keyword>
<accession>A0A7W6JSE6</accession>
<gene>
    <name evidence="4" type="ORF">GGR46_002204</name>
</gene>
<evidence type="ECO:0000256" key="2">
    <source>
        <dbReference type="ARBA" id="ARBA00023033"/>
    </source>
</evidence>
<reference evidence="4 5" key="1">
    <citation type="submission" date="2020-08" db="EMBL/GenBank/DDBJ databases">
        <title>Genomic Encyclopedia of Type Strains, Phase IV (KMG-IV): sequencing the most valuable type-strain genomes for metagenomic binning, comparative biology and taxonomic classification.</title>
        <authorList>
            <person name="Goeker M."/>
        </authorList>
    </citation>
    <scope>NUCLEOTIDE SEQUENCE [LARGE SCALE GENOMIC DNA]</scope>
    <source>
        <strain evidence="4 5">DSM 101806</strain>
    </source>
</reference>
<dbReference type="SUPFAM" id="SSF51905">
    <property type="entry name" value="FAD/NAD(P)-binding domain"/>
    <property type="match status" value="1"/>
</dbReference>
<comment type="caution">
    <text evidence="4">The sequence shown here is derived from an EMBL/GenBank/DDBJ whole genome shotgun (WGS) entry which is preliminary data.</text>
</comment>
<dbReference type="PANTHER" id="PTHR13789">
    <property type="entry name" value="MONOOXYGENASE"/>
    <property type="match status" value="1"/>
</dbReference>
<keyword evidence="1" id="KW-0560">Oxidoreductase</keyword>
<sequence>MSRNILIIGAGIAGLALARAFERRGIAFDIIDRAPAPLTGGAGMFLPGNAMVALRGLGFGEQVADIAWHNRRQTILDAGGGVLHDMDVERFWENAGPCLSLTRAALTGILRSGVETQVRYGVWTNGITVEGNKARVAFSDGEEAVHDLVIGADGFNSATRGQLFGDQAPEIYPRTCWRMLTPNSIGLRHWTVMLGHRRALLGVPVEDGLLYLYGDADNVLLPAHLTNHRRDLQDLFGAFAGPLAPVVEAIGPDDRIDRGILGEVAARDWSNDAALLIGDAAHACSPSMAQGASMAFEDALVLTDCLADAQDLRAALAAFSRQRLERVRWIQKQCRARDSTRALPRPLRIAILRLLGDRLYRRSYTPLLAPFRGGGADRVDQRA</sequence>
<keyword evidence="2" id="KW-0503">Monooxygenase</keyword>
<name>A0A7W6JSE6_9SPHN</name>
<dbReference type="PANTHER" id="PTHR13789:SF309">
    <property type="entry name" value="PUTATIVE (AFU_ORTHOLOGUE AFUA_6G14510)-RELATED"/>
    <property type="match status" value="1"/>
</dbReference>
<dbReference type="GO" id="GO:0004497">
    <property type="term" value="F:monooxygenase activity"/>
    <property type="evidence" value="ECO:0007669"/>
    <property type="project" value="UniProtKB-KW"/>
</dbReference>
<dbReference type="InterPro" id="IPR036188">
    <property type="entry name" value="FAD/NAD-bd_sf"/>
</dbReference>
<dbReference type="GO" id="GO:0071949">
    <property type="term" value="F:FAD binding"/>
    <property type="evidence" value="ECO:0007669"/>
    <property type="project" value="InterPro"/>
</dbReference>
<proteinExistence type="predicted"/>